<dbReference type="PROSITE" id="PS50088">
    <property type="entry name" value="ANK_REPEAT"/>
    <property type="match status" value="1"/>
</dbReference>
<dbReference type="Gene3D" id="1.25.40.20">
    <property type="entry name" value="Ankyrin repeat-containing domain"/>
    <property type="match status" value="1"/>
</dbReference>
<dbReference type="CDD" id="cd15873">
    <property type="entry name" value="R-SNARE_STXBP5_6"/>
    <property type="match status" value="1"/>
</dbReference>
<accession>A0AAD2FQF5</accession>
<evidence type="ECO:0000259" key="4">
    <source>
        <dbReference type="PROSITE" id="PS50892"/>
    </source>
</evidence>
<keyword evidence="1" id="KW-0040">ANK repeat</keyword>
<protein>
    <recommendedName>
        <fullName evidence="4">V-SNARE coiled-coil homology domain-containing protein</fullName>
    </recommendedName>
</protein>
<evidence type="ECO:0000256" key="3">
    <source>
        <dbReference type="SAM" id="MobiDB-lite"/>
    </source>
</evidence>
<dbReference type="PROSITE" id="PS50297">
    <property type="entry name" value="ANK_REP_REGION"/>
    <property type="match status" value="1"/>
</dbReference>
<dbReference type="Proteomes" id="UP001295423">
    <property type="component" value="Unassembled WGS sequence"/>
</dbReference>
<dbReference type="InterPro" id="IPR042855">
    <property type="entry name" value="V_SNARE_CC"/>
</dbReference>
<proteinExistence type="predicted"/>
<dbReference type="InterPro" id="IPR002110">
    <property type="entry name" value="Ankyrin_rpt"/>
</dbReference>
<dbReference type="InterPro" id="IPR013083">
    <property type="entry name" value="Znf_RING/FYVE/PHD"/>
</dbReference>
<dbReference type="SMART" id="SM00248">
    <property type="entry name" value="ANK"/>
    <property type="match status" value="3"/>
</dbReference>
<dbReference type="Gene3D" id="3.30.40.10">
    <property type="entry name" value="Zinc/RING finger domain, C3HC4 (zinc finger)"/>
    <property type="match status" value="1"/>
</dbReference>
<feature type="region of interest" description="Disordered" evidence="3">
    <location>
        <begin position="855"/>
        <end position="881"/>
    </location>
</feature>
<dbReference type="SUPFAM" id="SSF58038">
    <property type="entry name" value="SNARE fusion complex"/>
    <property type="match status" value="1"/>
</dbReference>
<evidence type="ECO:0000256" key="1">
    <source>
        <dbReference type="PROSITE-ProRule" id="PRU00023"/>
    </source>
</evidence>
<dbReference type="EMBL" id="CAKOGP040001758">
    <property type="protein sequence ID" value="CAJ1949424.1"/>
    <property type="molecule type" value="Genomic_DNA"/>
</dbReference>
<comment type="caution">
    <text evidence="5">The sequence shown here is derived from an EMBL/GenBank/DDBJ whole genome shotgun (WGS) entry which is preliminary data.</text>
</comment>
<keyword evidence="2" id="KW-0175">Coiled coil</keyword>
<evidence type="ECO:0000256" key="2">
    <source>
        <dbReference type="PROSITE-ProRule" id="PRU00290"/>
    </source>
</evidence>
<dbReference type="Pfam" id="PF00023">
    <property type="entry name" value="Ank"/>
    <property type="match status" value="1"/>
</dbReference>
<gene>
    <name evidence="5" type="ORF">CYCCA115_LOCUS12087</name>
</gene>
<dbReference type="SUPFAM" id="SSF57903">
    <property type="entry name" value="FYVE/PHD zinc finger"/>
    <property type="match status" value="1"/>
</dbReference>
<dbReference type="InterPro" id="IPR036770">
    <property type="entry name" value="Ankyrin_rpt-contain_sf"/>
</dbReference>
<evidence type="ECO:0000313" key="6">
    <source>
        <dbReference type="Proteomes" id="UP001295423"/>
    </source>
</evidence>
<dbReference type="AlphaFoldDB" id="A0AAD2FQF5"/>
<dbReference type="SUPFAM" id="SSF48403">
    <property type="entry name" value="Ankyrin repeat"/>
    <property type="match status" value="1"/>
</dbReference>
<keyword evidence="6" id="KW-1185">Reference proteome</keyword>
<dbReference type="InterPro" id="IPR011011">
    <property type="entry name" value="Znf_FYVE_PHD"/>
</dbReference>
<feature type="compositionally biased region" description="Acidic residues" evidence="3">
    <location>
        <begin position="109"/>
        <end position="135"/>
    </location>
</feature>
<reference evidence="5" key="1">
    <citation type="submission" date="2023-08" db="EMBL/GenBank/DDBJ databases">
        <authorList>
            <person name="Audoor S."/>
            <person name="Bilcke G."/>
        </authorList>
    </citation>
    <scope>NUCLEOTIDE SEQUENCE</scope>
</reference>
<evidence type="ECO:0000313" key="5">
    <source>
        <dbReference type="EMBL" id="CAJ1949424.1"/>
    </source>
</evidence>
<dbReference type="Gene3D" id="1.20.5.110">
    <property type="match status" value="1"/>
</dbReference>
<organism evidence="5 6">
    <name type="scientific">Cylindrotheca closterium</name>
    <dbReference type="NCBI Taxonomy" id="2856"/>
    <lineage>
        <taxon>Eukaryota</taxon>
        <taxon>Sar</taxon>
        <taxon>Stramenopiles</taxon>
        <taxon>Ochrophyta</taxon>
        <taxon>Bacillariophyta</taxon>
        <taxon>Bacillariophyceae</taxon>
        <taxon>Bacillariophycidae</taxon>
        <taxon>Bacillariales</taxon>
        <taxon>Bacillariaceae</taxon>
        <taxon>Cylindrotheca</taxon>
    </lineage>
</organism>
<feature type="region of interest" description="Disordered" evidence="3">
    <location>
        <begin position="1"/>
        <end position="153"/>
    </location>
</feature>
<dbReference type="PROSITE" id="PS50892">
    <property type="entry name" value="V_SNARE"/>
    <property type="match status" value="1"/>
</dbReference>
<sequence length="987" mass="109390">MAEGIQPNPPPGEVTSIEVSNDDSPPSVVEEGTNNNAVSEEPPSADNDDEEPPSLTNEPPEEESSTMMMPAVKHESIEENEPGLAVEPSPMVAAEPITTNNNLPMGSLLDDDESDNDNDEQENSAPTAEDDDNNDDFVHVDNMEDSNEDNLRDEESKVLNGAEILFSRSTKEQYNGWDNLRWMAYSGTRKLVFFETVYRYNEKPKSFMNFLAGEEYSARKLAVYEEPSVILLLRSPENMDELKSALCVEHDSQVDTTNTSYWIVEAVVDTNTCKLRLSSLTTVTSIVKVQENEFRRKSCFELITPLSSIVLSAIQLRHGGAVKTSFIDSGAFLETSSAELVLQKVVCNAHRPKEIAPQTTSDLSWKHQIILGTLHSYVILGNKDLLDQGIAKARKAQELEARRMGESSSMAASKYLDPRIIDAFDESGKTPLHYACANRFTMGVLSLVSAGANLDLRMEPYHLTPCHLCAQKLDDKSLMCILQQNRRPNVVDEFGRTPMYLAITEGHTVGGMADPKALDRCLAVLDAHGGDLGDLSTFMHPICHHARMWNHESLAVVLRHVHHRYPLFPPNGDVDDRKRIGISASANFHYPIHSALISFRENLKMFCEDRDPQELHSLCVDAEARLSNTLQTLYSCGFEPNERIETILDQFNGSEQLSSYVGFAPIQILYRAGLDVLEHKDRIPETSHKRIVDTIGKLAEFMVSKGTQFAMDVPLSSRPRATDSEVIADNAKLVERSDQLKIESNKQLTETLGGIDRLKAAQKSWEVRKPVSTESKAFVFHTDNKSLIDNSLAPGGSDEKSCFVCWKQFGKLVNRKHRCRITKRYICDFCSSKRILSNGEEHRVSDGQYLSAMLAGTSPAPKPAPPMAAKRAGSGGATDAKTNQVTSRLDKLEAAEQANRDSLFGSFIDNASKAVFGEEEEADKAAAQAEGLSGLSNQLGETRNMLHQRGEKLNTLAEKSDKLASASEDFASMAKKLNQQSQGGFFW</sequence>
<feature type="repeat" description="ANK" evidence="1">
    <location>
        <begin position="427"/>
        <end position="459"/>
    </location>
</feature>
<name>A0AAD2FQF5_9STRA</name>
<feature type="domain" description="V-SNARE coiled-coil homology" evidence="4">
    <location>
        <begin position="924"/>
        <end position="987"/>
    </location>
</feature>